<feature type="transmembrane region" description="Helical" evidence="1">
    <location>
        <begin position="48"/>
        <end position="68"/>
    </location>
</feature>
<gene>
    <name evidence="2" type="ORF">SAMN05443248_7927</name>
</gene>
<dbReference type="Proteomes" id="UP000189796">
    <property type="component" value="Chromosome I"/>
</dbReference>
<dbReference type="EMBL" id="LT670817">
    <property type="protein sequence ID" value="SHI07128.1"/>
    <property type="molecule type" value="Genomic_DNA"/>
</dbReference>
<reference evidence="2 3" key="1">
    <citation type="submission" date="2016-11" db="EMBL/GenBank/DDBJ databases">
        <authorList>
            <person name="Jaros S."/>
            <person name="Januszkiewicz K."/>
            <person name="Wedrychowicz H."/>
        </authorList>
    </citation>
    <scope>NUCLEOTIDE SEQUENCE [LARGE SCALE GENOMIC DNA]</scope>
    <source>
        <strain evidence="2 3">GAS138</strain>
    </source>
</reference>
<dbReference type="AlphaFoldDB" id="A0A1M5Y5P0"/>
<accession>A0A1M5Y5P0</accession>
<protein>
    <submittedName>
        <fullName evidence="2">Uncharacterized protein</fullName>
    </submittedName>
</protein>
<evidence type="ECO:0000256" key="1">
    <source>
        <dbReference type="SAM" id="Phobius"/>
    </source>
</evidence>
<sequence>MNLVDKIVTSVGLLASLAAAGFWLWGSLIEVPDNIDTIVGELQRVGRLNAWAALAALIAALCAAHAFWRQMT</sequence>
<name>A0A1M5Y5P0_9BRAD</name>
<keyword evidence="1" id="KW-0812">Transmembrane</keyword>
<evidence type="ECO:0000313" key="3">
    <source>
        <dbReference type="Proteomes" id="UP000189796"/>
    </source>
</evidence>
<feature type="transmembrane region" description="Helical" evidence="1">
    <location>
        <begin position="7"/>
        <end position="28"/>
    </location>
</feature>
<proteinExistence type="predicted"/>
<keyword evidence="1" id="KW-0472">Membrane</keyword>
<evidence type="ECO:0000313" key="2">
    <source>
        <dbReference type="EMBL" id="SHI07128.1"/>
    </source>
</evidence>
<organism evidence="2 3">
    <name type="scientific">Bradyrhizobium erythrophlei</name>
    <dbReference type="NCBI Taxonomy" id="1437360"/>
    <lineage>
        <taxon>Bacteria</taxon>
        <taxon>Pseudomonadati</taxon>
        <taxon>Pseudomonadota</taxon>
        <taxon>Alphaproteobacteria</taxon>
        <taxon>Hyphomicrobiales</taxon>
        <taxon>Nitrobacteraceae</taxon>
        <taxon>Bradyrhizobium</taxon>
    </lineage>
</organism>
<keyword evidence="1" id="KW-1133">Transmembrane helix</keyword>